<dbReference type="WBParaSite" id="Minc3s00146g06006">
    <property type="protein sequence ID" value="Minc3s00146g06006"/>
    <property type="gene ID" value="Minc3s00146g06006"/>
</dbReference>
<protein>
    <submittedName>
        <fullName evidence="2">Ovule protein</fullName>
    </submittedName>
</protein>
<evidence type="ECO:0000313" key="2">
    <source>
        <dbReference type="WBParaSite" id="Minc3s00146g06006"/>
    </source>
</evidence>
<reference evidence="2" key="1">
    <citation type="submission" date="2022-11" db="UniProtKB">
        <authorList>
            <consortium name="WormBaseParasite"/>
        </authorList>
    </citation>
    <scope>IDENTIFICATION</scope>
</reference>
<sequence>MYQSKALDVLILLPNGTDKIRHSLSNCKLIISNIEISCLLSYNFLETLSFLMIYISIDSYVCPDSFSCRD</sequence>
<dbReference type="Proteomes" id="UP000887563">
    <property type="component" value="Unplaced"/>
</dbReference>
<accession>A0A914KZ79</accession>
<proteinExistence type="predicted"/>
<evidence type="ECO:0000313" key="1">
    <source>
        <dbReference type="Proteomes" id="UP000887563"/>
    </source>
</evidence>
<keyword evidence="1" id="KW-1185">Reference proteome</keyword>
<organism evidence="1 2">
    <name type="scientific">Meloidogyne incognita</name>
    <name type="common">Southern root-knot nematode worm</name>
    <name type="synonym">Oxyuris incognita</name>
    <dbReference type="NCBI Taxonomy" id="6306"/>
    <lineage>
        <taxon>Eukaryota</taxon>
        <taxon>Metazoa</taxon>
        <taxon>Ecdysozoa</taxon>
        <taxon>Nematoda</taxon>
        <taxon>Chromadorea</taxon>
        <taxon>Rhabditida</taxon>
        <taxon>Tylenchina</taxon>
        <taxon>Tylenchomorpha</taxon>
        <taxon>Tylenchoidea</taxon>
        <taxon>Meloidogynidae</taxon>
        <taxon>Meloidogyninae</taxon>
        <taxon>Meloidogyne</taxon>
        <taxon>Meloidogyne incognita group</taxon>
    </lineage>
</organism>
<dbReference type="AlphaFoldDB" id="A0A914KZ79"/>
<name>A0A914KZ79_MELIC</name>